<dbReference type="GO" id="GO:0043565">
    <property type="term" value="F:sequence-specific DNA binding"/>
    <property type="evidence" value="ECO:0007669"/>
    <property type="project" value="InterPro"/>
</dbReference>
<dbReference type="EMBL" id="BJVQ01000022">
    <property type="protein sequence ID" value="GEL46721.1"/>
    <property type="molecule type" value="Genomic_DNA"/>
</dbReference>
<reference evidence="5 7" key="1">
    <citation type="submission" date="2019-07" db="EMBL/GenBank/DDBJ databases">
        <title>Whole genome shotgun sequence of Cellulomonas hominis NBRC 16055.</title>
        <authorList>
            <person name="Hosoyama A."/>
            <person name="Uohara A."/>
            <person name="Ohji S."/>
            <person name="Ichikawa N."/>
        </authorList>
    </citation>
    <scope>NUCLEOTIDE SEQUENCE [LARGE SCALE GENOMIC DNA]</scope>
    <source>
        <strain evidence="5 7">NBRC 16055</strain>
    </source>
</reference>
<dbReference type="PROSITE" id="PS50956">
    <property type="entry name" value="HTH_ASNC_2"/>
    <property type="match status" value="1"/>
</dbReference>
<dbReference type="GO" id="GO:0005829">
    <property type="term" value="C:cytosol"/>
    <property type="evidence" value="ECO:0007669"/>
    <property type="project" value="TreeGrafter"/>
</dbReference>
<gene>
    <name evidence="5" type="ORF">CHO01_18370</name>
    <name evidence="6" type="ORF">HNR08_001393</name>
</gene>
<evidence type="ECO:0000313" key="7">
    <source>
        <dbReference type="Proteomes" id="UP000321723"/>
    </source>
</evidence>
<dbReference type="Pfam" id="PF13404">
    <property type="entry name" value="HTH_AsnC-type"/>
    <property type="match status" value="1"/>
</dbReference>
<dbReference type="SMART" id="SM00344">
    <property type="entry name" value="HTH_ASNC"/>
    <property type="match status" value="1"/>
</dbReference>
<dbReference type="GO" id="GO:0043200">
    <property type="term" value="P:response to amino acid"/>
    <property type="evidence" value="ECO:0007669"/>
    <property type="project" value="TreeGrafter"/>
</dbReference>
<dbReference type="InterPro" id="IPR000485">
    <property type="entry name" value="AsnC-type_HTH_dom"/>
</dbReference>
<evidence type="ECO:0000259" key="4">
    <source>
        <dbReference type="PROSITE" id="PS50956"/>
    </source>
</evidence>
<dbReference type="InterPro" id="IPR019887">
    <property type="entry name" value="Tscrpt_reg_AsnC/Lrp_C"/>
</dbReference>
<sequence length="144" mass="15062">MDATDDAILRHLTADARLPYRELGRLVGLSPNAAAARVRRMVADGRIGGFTVRGAAGGAAARTGGLEVFVDVRLAPDADSDAFRRATAARPEVLDAVHVTGGYDYLVHAVVRDAAGLDRLVRAMKREDGAAQTVSRVALRAAGG</sequence>
<dbReference type="Proteomes" id="UP000321723">
    <property type="component" value="Unassembled WGS sequence"/>
</dbReference>
<dbReference type="SUPFAM" id="SSF46785">
    <property type="entry name" value="Winged helix' DNA-binding domain"/>
    <property type="match status" value="1"/>
</dbReference>
<dbReference type="InterPro" id="IPR036390">
    <property type="entry name" value="WH_DNA-bd_sf"/>
</dbReference>
<evidence type="ECO:0000256" key="3">
    <source>
        <dbReference type="ARBA" id="ARBA00023163"/>
    </source>
</evidence>
<reference evidence="6 8" key="2">
    <citation type="submission" date="2020-08" db="EMBL/GenBank/DDBJ databases">
        <title>Sequencing the genomes of 1000 actinobacteria strains.</title>
        <authorList>
            <person name="Klenk H.-P."/>
        </authorList>
    </citation>
    <scope>NUCLEOTIDE SEQUENCE [LARGE SCALE GENOMIC DNA]</scope>
    <source>
        <strain evidence="6 8">DSM 9581</strain>
    </source>
</reference>
<dbReference type="PRINTS" id="PR00033">
    <property type="entry name" value="HTHASNC"/>
</dbReference>
<evidence type="ECO:0000256" key="1">
    <source>
        <dbReference type="ARBA" id="ARBA00023015"/>
    </source>
</evidence>
<evidence type="ECO:0000313" key="8">
    <source>
        <dbReference type="Proteomes" id="UP000564629"/>
    </source>
</evidence>
<dbReference type="InterPro" id="IPR011008">
    <property type="entry name" value="Dimeric_a/b-barrel"/>
</dbReference>
<dbReference type="InterPro" id="IPR019885">
    <property type="entry name" value="Tscrpt_reg_HTH_AsnC-type_CS"/>
</dbReference>
<keyword evidence="7" id="KW-1185">Reference proteome</keyword>
<dbReference type="Gene3D" id="3.30.70.920">
    <property type="match status" value="1"/>
</dbReference>
<evidence type="ECO:0000313" key="6">
    <source>
        <dbReference type="EMBL" id="MBB5472657.1"/>
    </source>
</evidence>
<comment type="caution">
    <text evidence="5">The sequence shown here is derived from an EMBL/GenBank/DDBJ whole genome shotgun (WGS) entry which is preliminary data.</text>
</comment>
<dbReference type="InterPro" id="IPR019888">
    <property type="entry name" value="Tscrpt_reg_AsnC-like"/>
</dbReference>
<dbReference type="SUPFAM" id="SSF54909">
    <property type="entry name" value="Dimeric alpha+beta barrel"/>
    <property type="match status" value="1"/>
</dbReference>
<dbReference type="AlphaFoldDB" id="A0A511FBT9"/>
<dbReference type="EMBL" id="JACHDN010000001">
    <property type="protein sequence ID" value="MBB5472657.1"/>
    <property type="molecule type" value="Genomic_DNA"/>
</dbReference>
<dbReference type="PANTHER" id="PTHR30154">
    <property type="entry name" value="LEUCINE-RESPONSIVE REGULATORY PROTEIN"/>
    <property type="match status" value="1"/>
</dbReference>
<dbReference type="Proteomes" id="UP000564629">
    <property type="component" value="Unassembled WGS sequence"/>
</dbReference>
<dbReference type="Pfam" id="PF01037">
    <property type="entry name" value="AsnC_trans_reg"/>
    <property type="match status" value="1"/>
</dbReference>
<dbReference type="RefSeq" id="WP_146836908.1">
    <property type="nucleotide sequence ID" value="NZ_BJVQ01000022.1"/>
</dbReference>
<proteinExistence type="predicted"/>
<keyword evidence="2" id="KW-0238">DNA-binding</keyword>
<organism evidence="5 7">
    <name type="scientific">Cellulomonas hominis</name>
    <dbReference type="NCBI Taxonomy" id="156981"/>
    <lineage>
        <taxon>Bacteria</taxon>
        <taxon>Bacillati</taxon>
        <taxon>Actinomycetota</taxon>
        <taxon>Actinomycetes</taxon>
        <taxon>Micrococcales</taxon>
        <taxon>Cellulomonadaceae</taxon>
        <taxon>Cellulomonas</taxon>
    </lineage>
</organism>
<keyword evidence="3" id="KW-0804">Transcription</keyword>
<evidence type="ECO:0000256" key="2">
    <source>
        <dbReference type="ARBA" id="ARBA00023125"/>
    </source>
</evidence>
<evidence type="ECO:0000313" key="5">
    <source>
        <dbReference type="EMBL" id="GEL46721.1"/>
    </source>
</evidence>
<dbReference type="Gene3D" id="1.10.10.10">
    <property type="entry name" value="Winged helix-like DNA-binding domain superfamily/Winged helix DNA-binding domain"/>
    <property type="match status" value="1"/>
</dbReference>
<dbReference type="OrthoDB" id="166264at2"/>
<keyword evidence="1" id="KW-0805">Transcription regulation</keyword>
<feature type="domain" description="HTH asnC-type" evidence="4">
    <location>
        <begin position="1"/>
        <end position="53"/>
    </location>
</feature>
<dbReference type="PANTHER" id="PTHR30154:SF34">
    <property type="entry name" value="TRANSCRIPTIONAL REGULATOR AZLB"/>
    <property type="match status" value="1"/>
</dbReference>
<protein>
    <submittedName>
        <fullName evidence="5">AsnC family transcriptional regulator</fullName>
    </submittedName>
    <submittedName>
        <fullName evidence="6">Lrp/AsnC family leucine-responsive transcriptional regulator</fullName>
    </submittedName>
</protein>
<dbReference type="PROSITE" id="PS00519">
    <property type="entry name" value="HTH_ASNC_1"/>
    <property type="match status" value="1"/>
</dbReference>
<dbReference type="InterPro" id="IPR036388">
    <property type="entry name" value="WH-like_DNA-bd_sf"/>
</dbReference>
<accession>A0A511FBT9</accession>
<name>A0A511FBT9_9CELL</name>